<dbReference type="GO" id="GO:0046872">
    <property type="term" value="F:metal ion binding"/>
    <property type="evidence" value="ECO:0007669"/>
    <property type="project" value="UniProtKB-KW"/>
</dbReference>
<dbReference type="RefSeq" id="WP_171226874.1">
    <property type="nucleotide sequence ID" value="NZ_CP053085.1"/>
</dbReference>
<proteinExistence type="inferred from homology"/>
<feature type="binding site" evidence="3">
    <location>
        <position position="48"/>
    </location>
    <ligand>
        <name>a divalent metal cation</name>
        <dbReference type="ChEBI" id="CHEBI:60240"/>
    </ligand>
</feature>
<comment type="similarity">
    <text evidence="1">Belongs to the DinB family.</text>
</comment>
<dbReference type="Gene3D" id="1.20.120.450">
    <property type="entry name" value="dinb family like domain"/>
    <property type="match status" value="1"/>
</dbReference>
<dbReference type="SUPFAM" id="SSF109854">
    <property type="entry name" value="DinB/YfiT-like putative metalloenzymes"/>
    <property type="match status" value="1"/>
</dbReference>
<dbReference type="Pfam" id="PF05163">
    <property type="entry name" value="DinB"/>
    <property type="match status" value="1"/>
</dbReference>
<evidence type="ECO:0000313" key="5">
    <source>
        <dbReference type="Proteomes" id="UP000500938"/>
    </source>
</evidence>
<accession>A0A6M4IUJ9</accession>
<evidence type="ECO:0000313" key="4">
    <source>
        <dbReference type="EMBL" id="QJR37439.1"/>
    </source>
</evidence>
<dbReference type="InterPro" id="IPR007837">
    <property type="entry name" value="DinB"/>
</dbReference>
<feature type="binding site" evidence="3">
    <location>
        <position position="131"/>
    </location>
    <ligand>
        <name>a divalent metal cation</name>
        <dbReference type="ChEBI" id="CHEBI:60240"/>
    </ligand>
</feature>
<keyword evidence="2 3" id="KW-0479">Metal-binding</keyword>
<dbReference type="Proteomes" id="UP000500938">
    <property type="component" value="Chromosome"/>
</dbReference>
<dbReference type="EMBL" id="CP053085">
    <property type="protein sequence ID" value="QJR37439.1"/>
    <property type="molecule type" value="Genomic_DNA"/>
</dbReference>
<keyword evidence="5" id="KW-1185">Reference proteome</keyword>
<reference evidence="4 5" key="1">
    <citation type="submission" date="2020-05" db="EMBL/GenBank/DDBJ databases">
        <title>Complete genome sequence of Gemmatimonas greenlandica TET16.</title>
        <authorList>
            <person name="Zeng Y."/>
        </authorList>
    </citation>
    <scope>NUCLEOTIDE SEQUENCE [LARGE SCALE GENOMIC DNA]</scope>
    <source>
        <strain evidence="4 5">TET16</strain>
    </source>
</reference>
<gene>
    <name evidence="4" type="ORF">HKW67_18945</name>
</gene>
<dbReference type="InterPro" id="IPR034660">
    <property type="entry name" value="DinB/YfiT-like"/>
</dbReference>
<name>A0A6M4IUJ9_9BACT</name>
<dbReference type="KEGG" id="ggr:HKW67_18945"/>
<evidence type="ECO:0000256" key="3">
    <source>
        <dbReference type="PIRSR" id="PIRSR607837-1"/>
    </source>
</evidence>
<protein>
    <recommendedName>
        <fullName evidence="6">Damage-inducible protein DinB</fullName>
    </recommendedName>
</protein>
<dbReference type="AlphaFoldDB" id="A0A6M4IUJ9"/>
<organism evidence="4 5">
    <name type="scientific">Gemmatimonas groenlandica</name>
    <dbReference type="NCBI Taxonomy" id="2732249"/>
    <lineage>
        <taxon>Bacteria</taxon>
        <taxon>Pseudomonadati</taxon>
        <taxon>Gemmatimonadota</taxon>
        <taxon>Gemmatimonadia</taxon>
        <taxon>Gemmatimonadales</taxon>
        <taxon>Gemmatimonadaceae</taxon>
        <taxon>Gemmatimonas</taxon>
    </lineage>
</organism>
<feature type="binding site" evidence="3">
    <location>
        <position position="127"/>
    </location>
    <ligand>
        <name>a divalent metal cation</name>
        <dbReference type="ChEBI" id="CHEBI:60240"/>
    </ligand>
</feature>
<evidence type="ECO:0000256" key="1">
    <source>
        <dbReference type="ARBA" id="ARBA00008635"/>
    </source>
</evidence>
<evidence type="ECO:0000256" key="2">
    <source>
        <dbReference type="ARBA" id="ARBA00022723"/>
    </source>
</evidence>
<sequence>MYASLAAFHASWRYESESTQKLLDCLTDASLSHELFPGGRTVGRLAWHIAQSIPEMLNRTGLAVIGAGEHDAVPAHAAAIVAAYRTAAASLSEQLTERWTDATLSARDDMYGETWPRGMTLDVLIKHQTHHRGQLTIGMRQAGLIIPGMYGPAKEEWSAMGVPAPE</sequence>
<evidence type="ECO:0008006" key="6">
    <source>
        <dbReference type="Google" id="ProtNLM"/>
    </source>
</evidence>